<evidence type="ECO:0000256" key="4">
    <source>
        <dbReference type="ARBA" id="ARBA00022801"/>
    </source>
</evidence>
<evidence type="ECO:0000259" key="8">
    <source>
        <dbReference type="Pfam" id="PF00294"/>
    </source>
</evidence>
<dbReference type="EMBL" id="JARIHO010000008">
    <property type="protein sequence ID" value="KAJ7357320.1"/>
    <property type="molecule type" value="Genomic_DNA"/>
</dbReference>
<keyword evidence="2" id="KW-0479">Metal-binding</keyword>
<evidence type="ECO:0000256" key="6">
    <source>
        <dbReference type="ARBA" id="ARBA00023239"/>
    </source>
</evidence>
<keyword evidence="5" id="KW-0464">Manganese</keyword>
<evidence type="ECO:0000313" key="9">
    <source>
        <dbReference type="EMBL" id="KAJ7357320.1"/>
    </source>
</evidence>
<organism evidence="9 10">
    <name type="scientific">Mycena albidolilacea</name>
    <dbReference type="NCBI Taxonomy" id="1033008"/>
    <lineage>
        <taxon>Eukaryota</taxon>
        <taxon>Fungi</taxon>
        <taxon>Dikarya</taxon>
        <taxon>Basidiomycota</taxon>
        <taxon>Agaricomycotina</taxon>
        <taxon>Agaricomycetes</taxon>
        <taxon>Agaricomycetidae</taxon>
        <taxon>Agaricales</taxon>
        <taxon>Marasmiineae</taxon>
        <taxon>Mycenaceae</taxon>
        <taxon>Mycena</taxon>
    </lineage>
</organism>
<accession>A0AAD7AFS9</accession>
<dbReference type="Proteomes" id="UP001218218">
    <property type="component" value="Unassembled WGS sequence"/>
</dbReference>
<dbReference type="Pfam" id="PF04227">
    <property type="entry name" value="Indigoidine_A"/>
    <property type="match status" value="1"/>
</dbReference>
<dbReference type="GO" id="GO:0016798">
    <property type="term" value="F:hydrolase activity, acting on glycosyl bonds"/>
    <property type="evidence" value="ECO:0007669"/>
    <property type="project" value="UniProtKB-KW"/>
</dbReference>
<keyword evidence="1" id="KW-0808">Transferase</keyword>
<dbReference type="PANTHER" id="PTHR42909">
    <property type="entry name" value="ZGC:136858"/>
    <property type="match status" value="1"/>
</dbReference>
<dbReference type="Gene3D" id="3.40.1790.10">
    <property type="entry name" value="Indigoidine synthase domain"/>
    <property type="match status" value="1"/>
</dbReference>
<evidence type="ECO:0000256" key="5">
    <source>
        <dbReference type="ARBA" id="ARBA00023211"/>
    </source>
</evidence>
<evidence type="ECO:0000256" key="7">
    <source>
        <dbReference type="ARBA" id="ARBA00023295"/>
    </source>
</evidence>
<keyword evidence="10" id="KW-1185">Reference proteome</keyword>
<reference evidence="9" key="1">
    <citation type="submission" date="2023-03" db="EMBL/GenBank/DDBJ databases">
        <title>Massive genome expansion in bonnet fungi (Mycena s.s.) driven by repeated elements and novel gene families across ecological guilds.</title>
        <authorList>
            <consortium name="Lawrence Berkeley National Laboratory"/>
            <person name="Harder C.B."/>
            <person name="Miyauchi S."/>
            <person name="Viragh M."/>
            <person name="Kuo A."/>
            <person name="Thoen E."/>
            <person name="Andreopoulos B."/>
            <person name="Lu D."/>
            <person name="Skrede I."/>
            <person name="Drula E."/>
            <person name="Henrissat B."/>
            <person name="Morin E."/>
            <person name="Kohler A."/>
            <person name="Barry K."/>
            <person name="LaButti K."/>
            <person name="Morin E."/>
            <person name="Salamov A."/>
            <person name="Lipzen A."/>
            <person name="Mereny Z."/>
            <person name="Hegedus B."/>
            <person name="Baldrian P."/>
            <person name="Stursova M."/>
            <person name="Weitz H."/>
            <person name="Taylor A."/>
            <person name="Grigoriev I.V."/>
            <person name="Nagy L.G."/>
            <person name="Martin F."/>
            <person name="Kauserud H."/>
        </authorList>
    </citation>
    <scope>NUCLEOTIDE SEQUENCE</scope>
    <source>
        <strain evidence="9">CBHHK002</strain>
    </source>
</reference>
<evidence type="ECO:0000256" key="2">
    <source>
        <dbReference type="ARBA" id="ARBA00022723"/>
    </source>
</evidence>
<keyword evidence="6" id="KW-0456">Lyase</keyword>
<dbReference type="SUPFAM" id="SSF53613">
    <property type="entry name" value="Ribokinase-like"/>
    <property type="match status" value="1"/>
</dbReference>
<dbReference type="AlphaFoldDB" id="A0AAD7AFS9"/>
<dbReference type="PANTHER" id="PTHR42909:SF1">
    <property type="entry name" value="CARBOHYDRATE KINASE PFKB DOMAIN-CONTAINING PROTEIN"/>
    <property type="match status" value="1"/>
</dbReference>
<dbReference type="PROSITE" id="PS00584">
    <property type="entry name" value="PFKB_KINASES_2"/>
    <property type="match status" value="1"/>
</dbReference>
<name>A0AAD7AFS9_9AGAR</name>
<dbReference type="InterPro" id="IPR011611">
    <property type="entry name" value="PfkB_dom"/>
</dbReference>
<keyword evidence="7" id="KW-0326">Glycosidase</keyword>
<feature type="domain" description="Carbohydrate kinase PfkB" evidence="8">
    <location>
        <begin position="682"/>
        <end position="761"/>
    </location>
</feature>
<evidence type="ECO:0000256" key="1">
    <source>
        <dbReference type="ARBA" id="ARBA00022679"/>
    </source>
</evidence>
<dbReference type="GO" id="GO:0005737">
    <property type="term" value="C:cytoplasm"/>
    <property type="evidence" value="ECO:0007669"/>
    <property type="project" value="TreeGrafter"/>
</dbReference>
<evidence type="ECO:0000313" key="10">
    <source>
        <dbReference type="Proteomes" id="UP001218218"/>
    </source>
</evidence>
<dbReference type="SUPFAM" id="SSF110581">
    <property type="entry name" value="Indigoidine synthase A-like"/>
    <property type="match status" value="1"/>
</dbReference>
<dbReference type="InterPro" id="IPR007342">
    <property type="entry name" value="PsuG"/>
</dbReference>
<dbReference type="GO" id="GO:0004730">
    <property type="term" value="F:pseudouridylate synthase activity"/>
    <property type="evidence" value="ECO:0007669"/>
    <property type="project" value="InterPro"/>
</dbReference>
<dbReference type="InterPro" id="IPR002173">
    <property type="entry name" value="Carboh/pur_kinase_PfkB_CS"/>
</dbReference>
<proteinExistence type="inferred from homology"/>
<dbReference type="GO" id="GO:0046872">
    <property type="term" value="F:metal ion binding"/>
    <property type="evidence" value="ECO:0007669"/>
    <property type="project" value="UniProtKB-KW"/>
</dbReference>
<dbReference type="HAMAP" id="MF_01876">
    <property type="entry name" value="PsiMP_glycosidase"/>
    <property type="match status" value="1"/>
</dbReference>
<comment type="caution">
    <text evidence="9">The sequence shown here is derived from an EMBL/GenBank/DDBJ whole genome shotgun (WGS) entry which is preliminary data.</text>
</comment>
<dbReference type="InterPro" id="IPR022830">
    <property type="entry name" value="Indigdn_synthA-like"/>
</dbReference>
<dbReference type="PROSITE" id="PS00583">
    <property type="entry name" value="PFKB_KINASES_1"/>
    <property type="match status" value="1"/>
</dbReference>
<keyword evidence="4" id="KW-0378">Hydrolase</keyword>
<dbReference type="Gene3D" id="3.40.1190.20">
    <property type="match status" value="1"/>
</dbReference>
<feature type="domain" description="Carbohydrate kinase PfkB" evidence="8">
    <location>
        <begin position="373"/>
        <end position="512"/>
    </location>
</feature>
<gene>
    <name evidence="9" type="ORF">DFH08DRAFT_688176</name>
</gene>
<keyword evidence="3" id="KW-0418">Kinase</keyword>
<dbReference type="Pfam" id="PF00294">
    <property type="entry name" value="PfkB"/>
    <property type="match status" value="2"/>
</dbReference>
<protein>
    <submittedName>
        <fullName evidence="9">Indigoidine synthase A like protein-domain-containing protein</fullName>
    </submittedName>
</protein>
<dbReference type="GO" id="GO:0016301">
    <property type="term" value="F:kinase activity"/>
    <property type="evidence" value="ECO:0007669"/>
    <property type="project" value="UniProtKB-KW"/>
</dbReference>
<sequence>MYGLARRVPGRAPSVRFASRLSLSLSRGAPIDIHPEVEDALATGQPVVALETALTTHGLPPPINLEVTKDLESVVRSTGSIPATIGIVAGRVKIGLEKSDLERLANVHRNPRSVKISRRDIAPAIASKADGGTTICATLIFAALANIKVFATGGLGGVHRGAENSMDVSADLHELTRCPVGLVSAGVKSILDIGRTLEYLETLGVPVVSYSNTKDFPAFFSPRSGFQTPWNTNDPAVAARMLHAQWQLGLENGALFAVPIPEEYAEKGEIIQQAVNQAVLESEQNGMSKRGKDVTPWLLSRVAELTNRGSIDSNIALLKHTARIGGQIAVQHRKLFFYGKIQLSFLQTDSPTGKTYRSTVPLETEESSSLTSAKVLVVGCAAVDISAQSNDMARAAGLHSTSAGTVTMGLGGVGRNIAEACHRMGTPPLLVAGLGTDPWGRLLREETKAIGMRTDGFIDRSNERTAICNLFLDGSGDLVGGVADMDITHKLDVELILEQISKNSPEIVALDGNLSSETIQGIVGHCVQRNIQGSEPTSIAKSERIIPALEESLKGESGPAVSIFTPNLLELRHVHQKVREDGGLTSSPFWWSAIDRLALGEAFRMDLGQLARRKVYDHDNVDALNPPLAFLVDEGVAQMAITLTPFFRNTFIKLGAKGVLGVIRLSGKDAEGWIHERSNPRRRYVVAHGDSETLILQHFPPHPTVVVNTTGAGDSFVGALLASLQTHPNPLGNPTALGQVVDKCQKAASLTLQSHSSISPLLSTLVN</sequence>
<dbReference type="InterPro" id="IPR029056">
    <property type="entry name" value="Ribokinase-like"/>
</dbReference>
<evidence type="ECO:0000256" key="3">
    <source>
        <dbReference type="ARBA" id="ARBA00022777"/>
    </source>
</evidence>